<evidence type="ECO:0000313" key="6">
    <source>
        <dbReference type="Proteomes" id="UP000181997"/>
    </source>
</evidence>
<dbReference type="InterPro" id="IPR052734">
    <property type="entry name" value="Nod_factor_acetyltransferase"/>
</dbReference>
<keyword evidence="6" id="KW-1185">Reference proteome</keyword>
<evidence type="ECO:0000256" key="3">
    <source>
        <dbReference type="SAM" id="Phobius"/>
    </source>
</evidence>
<comment type="similarity">
    <text evidence="2">Belongs to the acyltransferase 3 family.</text>
</comment>
<name>A0A1C4B5T0_9BACI</name>
<dbReference type="GO" id="GO:0016747">
    <property type="term" value="F:acyltransferase activity, transferring groups other than amino-acyl groups"/>
    <property type="evidence" value="ECO:0007669"/>
    <property type="project" value="InterPro"/>
</dbReference>
<feature type="transmembrane region" description="Helical" evidence="3">
    <location>
        <begin position="248"/>
        <end position="270"/>
    </location>
</feature>
<feature type="transmembrane region" description="Helical" evidence="3">
    <location>
        <begin position="282"/>
        <end position="300"/>
    </location>
</feature>
<dbReference type="AlphaFoldDB" id="A0A1C4B5T0"/>
<evidence type="ECO:0000313" key="5">
    <source>
        <dbReference type="EMBL" id="SCC02255.1"/>
    </source>
</evidence>
<feature type="transmembrane region" description="Helical" evidence="3">
    <location>
        <begin position="31"/>
        <end position="49"/>
    </location>
</feature>
<dbReference type="EMBL" id="FMAU01000002">
    <property type="protein sequence ID" value="SCC02255.1"/>
    <property type="molecule type" value="Genomic_DNA"/>
</dbReference>
<dbReference type="PANTHER" id="PTHR37312:SF1">
    <property type="entry name" value="MEMBRANE-BOUND ACYLTRANSFERASE YKRP-RELATED"/>
    <property type="match status" value="1"/>
</dbReference>
<proteinExistence type="inferred from homology"/>
<reference evidence="6" key="1">
    <citation type="submission" date="2016-08" db="EMBL/GenBank/DDBJ databases">
        <authorList>
            <person name="Varghese N."/>
            <person name="Submissions Spin"/>
        </authorList>
    </citation>
    <scope>NUCLEOTIDE SEQUENCE [LARGE SCALE GENOMIC DNA]</scope>
    <source>
        <strain evidence="6">SGD-1123</strain>
    </source>
</reference>
<keyword evidence="3" id="KW-0812">Transmembrane</keyword>
<feature type="transmembrane region" description="Helical" evidence="3">
    <location>
        <begin position="153"/>
        <end position="170"/>
    </location>
</feature>
<sequence>MYPRVENLLAHIRQKDGDDFMKQRDSYFDNAKFILIFLVVFGHLIRSYIESDPFVLSLYKTIYTFHMPAFILVAGLFAKGFYKKGYIGKLAKKLILPYILFQLIYTIYYYFLYDKSTFELDPLNPHWSLWFLISLFCWNVLLYVFIKWFKFKPAMGLTAAIVLGLLVGFVDEVSNYLSLSRTFVFFPFFLLGYYMKKEHFEYFKTSKARISAGIIILLVFLGMYFVPEFSDKWLLGSKPYGDFEWNDIISLGVRAIVYALNFVMIFSFYAFVPSKEQFFTNWGRNTLYVYLLHGFIIRLFRVSDIKDSINPTASLLLFLAVSLILTSIFSTKLLTSITQPIIELKSTKLQKLLSKREMKTR</sequence>
<keyword evidence="3" id="KW-0472">Membrane</keyword>
<comment type="subcellular location">
    <subcellularLocation>
        <location evidence="1">Membrane</location>
    </subcellularLocation>
</comment>
<dbReference type="PANTHER" id="PTHR37312">
    <property type="entry name" value="MEMBRANE-BOUND ACYLTRANSFERASE YKRP-RELATED"/>
    <property type="match status" value="1"/>
</dbReference>
<feature type="domain" description="Acyltransferase 3" evidence="4">
    <location>
        <begin position="26"/>
        <end position="329"/>
    </location>
</feature>
<feature type="transmembrane region" description="Helical" evidence="3">
    <location>
        <begin position="176"/>
        <end position="195"/>
    </location>
</feature>
<evidence type="ECO:0000259" key="4">
    <source>
        <dbReference type="Pfam" id="PF01757"/>
    </source>
</evidence>
<accession>A0A1C4B5T0</accession>
<gene>
    <name evidence="5" type="ORF">GA0061094_1916</name>
</gene>
<feature type="transmembrane region" description="Helical" evidence="3">
    <location>
        <begin position="61"/>
        <end position="82"/>
    </location>
</feature>
<protein>
    <submittedName>
        <fullName evidence="5">Fucose 4-O-acetylase</fullName>
    </submittedName>
</protein>
<dbReference type="Pfam" id="PF01757">
    <property type="entry name" value="Acyl_transf_3"/>
    <property type="match status" value="1"/>
</dbReference>
<evidence type="ECO:0000256" key="1">
    <source>
        <dbReference type="ARBA" id="ARBA00004370"/>
    </source>
</evidence>
<feature type="transmembrane region" description="Helical" evidence="3">
    <location>
        <begin position="312"/>
        <end position="335"/>
    </location>
</feature>
<evidence type="ECO:0000256" key="2">
    <source>
        <dbReference type="ARBA" id="ARBA00007400"/>
    </source>
</evidence>
<dbReference type="Proteomes" id="UP000181997">
    <property type="component" value="Unassembled WGS sequence"/>
</dbReference>
<dbReference type="InterPro" id="IPR002656">
    <property type="entry name" value="Acyl_transf_3_dom"/>
</dbReference>
<feature type="transmembrane region" description="Helical" evidence="3">
    <location>
        <begin position="127"/>
        <end position="146"/>
    </location>
</feature>
<feature type="transmembrane region" description="Helical" evidence="3">
    <location>
        <begin position="94"/>
        <end position="112"/>
    </location>
</feature>
<organism evidence="5 6">
    <name type="scientific">[Bacillus] enclensis</name>
    <dbReference type="NCBI Taxonomy" id="1402860"/>
    <lineage>
        <taxon>Bacteria</taxon>
        <taxon>Bacillati</taxon>
        <taxon>Bacillota</taxon>
        <taxon>Bacilli</taxon>
        <taxon>Bacillales</taxon>
        <taxon>Bacillaceae</taxon>
        <taxon>Rossellomorea</taxon>
    </lineage>
</organism>
<feature type="transmembrane region" description="Helical" evidence="3">
    <location>
        <begin position="207"/>
        <end position="226"/>
    </location>
</feature>
<keyword evidence="3" id="KW-1133">Transmembrane helix</keyword>